<organism evidence="13 14">
    <name type="scientific">Segatella cerevisiae</name>
    <dbReference type="NCBI Taxonomy" id="2053716"/>
    <lineage>
        <taxon>Bacteria</taxon>
        <taxon>Pseudomonadati</taxon>
        <taxon>Bacteroidota</taxon>
        <taxon>Bacteroidia</taxon>
        <taxon>Bacteroidales</taxon>
        <taxon>Prevotellaceae</taxon>
        <taxon>Segatella</taxon>
    </lineage>
</organism>
<feature type="compositionally biased region" description="Basic and acidic residues" evidence="11">
    <location>
        <begin position="253"/>
        <end position="264"/>
    </location>
</feature>
<dbReference type="InterPro" id="IPR058240">
    <property type="entry name" value="rSAM_sf"/>
</dbReference>
<keyword evidence="4 10" id="KW-0349">Heme</keyword>
<dbReference type="SMART" id="SM00729">
    <property type="entry name" value="Elp3"/>
    <property type="match status" value="1"/>
</dbReference>
<evidence type="ECO:0000256" key="7">
    <source>
        <dbReference type="ARBA" id="ARBA00023004"/>
    </source>
</evidence>
<dbReference type="CDD" id="cd01335">
    <property type="entry name" value="Radical_SAM"/>
    <property type="match status" value="1"/>
</dbReference>
<feature type="region of interest" description="Disordered" evidence="11">
    <location>
        <begin position="253"/>
        <end position="275"/>
    </location>
</feature>
<evidence type="ECO:0000313" key="13">
    <source>
        <dbReference type="EMBL" id="MCO6024721.1"/>
    </source>
</evidence>
<keyword evidence="6 10" id="KW-0479">Metal-binding</keyword>
<evidence type="ECO:0000256" key="11">
    <source>
        <dbReference type="SAM" id="MobiDB-lite"/>
    </source>
</evidence>
<reference evidence="13 14" key="1">
    <citation type="submission" date="2022-06" db="EMBL/GenBank/DDBJ databases">
        <title>A taxonomic note on the genus Prevotella: Description of four novel genera and emended description of the genera Hallella and Xylanibacter.</title>
        <authorList>
            <person name="Hitch T.C.A."/>
        </authorList>
    </citation>
    <scope>NUCLEOTIDE SEQUENCE [LARGE SCALE GENOMIC DNA]</scope>
    <source>
        <strain evidence="13 14">DSM 100619</strain>
    </source>
</reference>
<dbReference type="PANTHER" id="PTHR13932:SF5">
    <property type="entry name" value="RADICAL S-ADENOSYL METHIONINE DOMAIN-CONTAINING PROTEIN 1, MITOCHONDRIAL"/>
    <property type="match status" value="1"/>
</dbReference>
<dbReference type="InterPro" id="IPR006638">
    <property type="entry name" value="Elp3/MiaA/NifB-like_rSAM"/>
</dbReference>
<dbReference type="SFLD" id="SFLDF00562">
    <property type="entry name" value="HemN-like__clustered_with_heat"/>
    <property type="match status" value="1"/>
</dbReference>
<keyword evidence="5 10" id="KW-0949">S-adenosyl-L-methionine</keyword>
<keyword evidence="10" id="KW-0004">4Fe-4S</keyword>
<protein>
    <recommendedName>
        <fullName evidence="3 10">Heme chaperone HemW</fullName>
    </recommendedName>
</protein>
<dbReference type="NCBIfam" id="TIGR00539">
    <property type="entry name" value="hemN_rel"/>
    <property type="match status" value="1"/>
</dbReference>
<dbReference type="InterPro" id="IPR007197">
    <property type="entry name" value="rSAM"/>
</dbReference>
<evidence type="ECO:0000256" key="3">
    <source>
        <dbReference type="ARBA" id="ARBA00017228"/>
    </source>
</evidence>
<dbReference type="EMBL" id="JAMXLY010000005">
    <property type="protein sequence ID" value="MCO6024721.1"/>
    <property type="molecule type" value="Genomic_DNA"/>
</dbReference>
<evidence type="ECO:0000256" key="5">
    <source>
        <dbReference type="ARBA" id="ARBA00022691"/>
    </source>
</evidence>
<evidence type="ECO:0000256" key="2">
    <source>
        <dbReference type="ARBA" id="ARBA00006100"/>
    </source>
</evidence>
<dbReference type="RefSeq" id="WP_252760078.1">
    <property type="nucleotide sequence ID" value="NZ_JAMXLY010000005.1"/>
</dbReference>
<evidence type="ECO:0000256" key="6">
    <source>
        <dbReference type="ARBA" id="ARBA00022723"/>
    </source>
</evidence>
<dbReference type="InterPro" id="IPR034505">
    <property type="entry name" value="Coproporphyrinogen-III_oxidase"/>
</dbReference>
<comment type="subcellular location">
    <subcellularLocation>
        <location evidence="10">Cytoplasm</location>
    </subcellularLocation>
</comment>
<comment type="cofactor">
    <cofactor evidence="1">
        <name>[4Fe-4S] cluster</name>
        <dbReference type="ChEBI" id="CHEBI:49883"/>
    </cofactor>
</comment>
<dbReference type="Proteomes" id="UP001204015">
    <property type="component" value="Unassembled WGS sequence"/>
</dbReference>
<dbReference type="SFLD" id="SFLDG01065">
    <property type="entry name" value="anaerobic_coproporphyrinogen-I"/>
    <property type="match status" value="1"/>
</dbReference>
<dbReference type="Pfam" id="PF04055">
    <property type="entry name" value="Radical_SAM"/>
    <property type="match status" value="1"/>
</dbReference>
<dbReference type="Gene3D" id="3.20.20.70">
    <property type="entry name" value="Aldolase class I"/>
    <property type="match status" value="1"/>
</dbReference>
<evidence type="ECO:0000256" key="9">
    <source>
        <dbReference type="ARBA" id="ARBA00023186"/>
    </source>
</evidence>
<dbReference type="PANTHER" id="PTHR13932">
    <property type="entry name" value="COPROPORPHYRINIGEN III OXIDASE"/>
    <property type="match status" value="1"/>
</dbReference>
<evidence type="ECO:0000256" key="1">
    <source>
        <dbReference type="ARBA" id="ARBA00001966"/>
    </source>
</evidence>
<keyword evidence="8 10" id="KW-0411">Iron-sulfur</keyword>
<keyword evidence="9 10" id="KW-0143">Chaperone</keyword>
<name>A0ABT1BUG5_9BACT</name>
<evidence type="ECO:0000259" key="12">
    <source>
        <dbReference type="PROSITE" id="PS51918"/>
    </source>
</evidence>
<evidence type="ECO:0000256" key="8">
    <source>
        <dbReference type="ARBA" id="ARBA00023014"/>
    </source>
</evidence>
<keyword evidence="10" id="KW-0963">Cytoplasm</keyword>
<evidence type="ECO:0000313" key="14">
    <source>
        <dbReference type="Proteomes" id="UP001204015"/>
    </source>
</evidence>
<dbReference type="Pfam" id="PF06969">
    <property type="entry name" value="HemN_C"/>
    <property type="match status" value="1"/>
</dbReference>
<dbReference type="PROSITE" id="PS51918">
    <property type="entry name" value="RADICAL_SAM"/>
    <property type="match status" value="1"/>
</dbReference>
<dbReference type="SFLD" id="SFLDG01082">
    <property type="entry name" value="B12-binding_domain_containing"/>
    <property type="match status" value="1"/>
</dbReference>
<dbReference type="SFLD" id="SFLDS00029">
    <property type="entry name" value="Radical_SAM"/>
    <property type="match status" value="1"/>
</dbReference>
<comment type="similarity">
    <text evidence="2">Belongs to the anaerobic coproporphyrinogen-III oxidase family. HemW subfamily.</text>
</comment>
<evidence type="ECO:0000256" key="10">
    <source>
        <dbReference type="RuleBase" id="RU364116"/>
    </source>
</evidence>
<evidence type="ECO:0000256" key="4">
    <source>
        <dbReference type="ARBA" id="ARBA00022617"/>
    </source>
</evidence>
<proteinExistence type="inferred from homology"/>
<dbReference type="SUPFAM" id="SSF102114">
    <property type="entry name" value="Radical SAM enzymes"/>
    <property type="match status" value="1"/>
</dbReference>
<keyword evidence="14" id="KW-1185">Reference proteome</keyword>
<comment type="caution">
    <text evidence="13">The sequence shown here is derived from an EMBL/GenBank/DDBJ whole genome shotgun (WGS) entry which is preliminary data.</text>
</comment>
<dbReference type="InterPro" id="IPR004559">
    <property type="entry name" value="HemW-like"/>
</dbReference>
<dbReference type="InterPro" id="IPR010723">
    <property type="entry name" value="HemN_C"/>
</dbReference>
<sequence length="417" mass="47758">MSGLYIHIPFCASRCIYCGFYSTTLLRLQDDYVDALCKEMTMRQPTEPVQTVYLGGGTPSLLSKKNLEKLFACIAMVYGHGTVLGNFQPNNTFKEITIECNPDDVTEELAQELIALGINRVSIGAQTFSPRRLKFIHRRHTAEQIKQAVRNLRMAGFKNISIDLMFGFPGETLQEWIEDIREALTLQVEHISAYSLMYEDNTPLTRLLKEGKIHEINDELSLEMYKTLIELLNESGYEQYEISNFAKLVENPQKGEGRKTDSKTKKMSSSSEGVWDNRPVVASPFRSRHNSSYWHEIPYIGIGASAHSYDLKSRQWNIADLRQYIQSIQSGKIPCEKETLDLNTRYDDLITTALRTREGIDLKRMEVEYGKALHDFLLKCAEPYLKLHDLKITDQQLSLTRGGLYISNEIMSDLMHV</sequence>
<gene>
    <name evidence="13" type="primary">hemW</name>
    <name evidence="13" type="ORF">NG821_02495</name>
</gene>
<dbReference type="InterPro" id="IPR013785">
    <property type="entry name" value="Aldolase_TIM"/>
</dbReference>
<feature type="domain" description="Radical SAM core" evidence="12">
    <location>
        <begin position="1"/>
        <end position="238"/>
    </location>
</feature>
<comment type="function">
    <text evidence="10">Probably acts as a heme chaperone, transferring heme to an unknown acceptor. Binds one molecule of heme per monomer, possibly covalently. Binds 1 [4Fe-4S] cluster. The cluster is coordinated with 3 cysteines and an exchangeable S-adenosyl-L-methionine.</text>
</comment>
<accession>A0ABT1BUG5</accession>
<keyword evidence="7 10" id="KW-0408">Iron</keyword>